<dbReference type="RefSeq" id="WP_341769992.1">
    <property type="nucleotide sequence ID" value="NZ_BAAAOO010000012.1"/>
</dbReference>
<comment type="caution">
    <text evidence="5">The sequence shown here is derived from an EMBL/GenBank/DDBJ whole genome shotgun (WGS) entry which is preliminary data.</text>
</comment>
<dbReference type="EMBL" id="JAAMOZ010000001">
    <property type="protein sequence ID" value="NIH55513.1"/>
    <property type="molecule type" value="Genomic_DNA"/>
</dbReference>
<dbReference type="Pfam" id="PF00392">
    <property type="entry name" value="GntR"/>
    <property type="match status" value="1"/>
</dbReference>
<keyword evidence="1" id="KW-0805">Transcription regulation</keyword>
<dbReference type="SMART" id="SM00895">
    <property type="entry name" value="FCD"/>
    <property type="match status" value="1"/>
</dbReference>
<evidence type="ECO:0000256" key="1">
    <source>
        <dbReference type="ARBA" id="ARBA00023015"/>
    </source>
</evidence>
<evidence type="ECO:0000259" key="4">
    <source>
        <dbReference type="PROSITE" id="PS50949"/>
    </source>
</evidence>
<proteinExistence type="predicted"/>
<dbReference type="Proteomes" id="UP000749311">
    <property type="component" value="Unassembled WGS sequence"/>
</dbReference>
<sequence>MKKSAGGAAHSLGPIRAKALPDDVYDLLLDMLTWGTLEPDAPLSIDRLAQSLGISPTPVREALARLEHTGLVRRTVHRGYRVSPPMSQAQMYELADARLVLETGAMERAMRNVEELLPDLEEAYENHAHSAHELLKSGNSGKHDLLRKYFEDDWSFHEAILAHCGNRYIAQSVDSLSFRVHRMRQAVGMGTTDATVAVPEHLAILEAVRKHDTAEAIEQVRDHLTKLGTRVAD</sequence>
<dbReference type="SMART" id="SM00345">
    <property type="entry name" value="HTH_GNTR"/>
    <property type="match status" value="1"/>
</dbReference>
<dbReference type="PANTHER" id="PTHR43537">
    <property type="entry name" value="TRANSCRIPTIONAL REGULATOR, GNTR FAMILY"/>
    <property type="match status" value="1"/>
</dbReference>
<dbReference type="Gene3D" id="1.10.10.10">
    <property type="entry name" value="Winged helix-like DNA-binding domain superfamily/Winged helix DNA-binding domain"/>
    <property type="match status" value="1"/>
</dbReference>
<evidence type="ECO:0000256" key="2">
    <source>
        <dbReference type="ARBA" id="ARBA00023125"/>
    </source>
</evidence>
<evidence type="ECO:0000313" key="6">
    <source>
        <dbReference type="Proteomes" id="UP000749311"/>
    </source>
</evidence>
<dbReference type="GO" id="GO:0003677">
    <property type="term" value="F:DNA binding"/>
    <property type="evidence" value="ECO:0007669"/>
    <property type="project" value="UniProtKB-KW"/>
</dbReference>
<dbReference type="SUPFAM" id="SSF46785">
    <property type="entry name" value="Winged helix' DNA-binding domain"/>
    <property type="match status" value="1"/>
</dbReference>
<dbReference type="Pfam" id="PF07729">
    <property type="entry name" value="FCD"/>
    <property type="match status" value="1"/>
</dbReference>
<feature type="domain" description="HTH gntR-type" evidence="4">
    <location>
        <begin position="18"/>
        <end position="85"/>
    </location>
</feature>
<dbReference type="PANTHER" id="PTHR43537:SF51">
    <property type="entry name" value="HTH-TYPE TRANSCRIPTIONAL REGULATOR LGOR-RELATED"/>
    <property type="match status" value="1"/>
</dbReference>
<evidence type="ECO:0000313" key="5">
    <source>
        <dbReference type="EMBL" id="NIH55513.1"/>
    </source>
</evidence>
<keyword evidence="3" id="KW-0804">Transcription</keyword>
<dbReference type="InterPro" id="IPR008920">
    <property type="entry name" value="TF_FadR/GntR_C"/>
</dbReference>
<gene>
    <name evidence="5" type="ORF">FB473_000158</name>
</gene>
<dbReference type="InterPro" id="IPR036388">
    <property type="entry name" value="WH-like_DNA-bd_sf"/>
</dbReference>
<evidence type="ECO:0000256" key="3">
    <source>
        <dbReference type="ARBA" id="ARBA00023163"/>
    </source>
</evidence>
<dbReference type="CDD" id="cd07377">
    <property type="entry name" value="WHTH_GntR"/>
    <property type="match status" value="1"/>
</dbReference>
<keyword evidence="2 5" id="KW-0238">DNA-binding</keyword>
<dbReference type="InterPro" id="IPR011711">
    <property type="entry name" value="GntR_C"/>
</dbReference>
<name>A0ABX0SAU2_9ACTN</name>
<keyword evidence="6" id="KW-1185">Reference proteome</keyword>
<organism evidence="5 6">
    <name type="scientific">Brooklawnia cerclae</name>
    <dbReference type="NCBI Taxonomy" id="349934"/>
    <lineage>
        <taxon>Bacteria</taxon>
        <taxon>Bacillati</taxon>
        <taxon>Actinomycetota</taxon>
        <taxon>Actinomycetes</taxon>
        <taxon>Propionibacteriales</taxon>
        <taxon>Propionibacteriaceae</taxon>
        <taxon>Brooklawnia</taxon>
    </lineage>
</organism>
<dbReference type="InterPro" id="IPR000524">
    <property type="entry name" value="Tscrpt_reg_HTH_GntR"/>
</dbReference>
<reference evidence="5 6" key="1">
    <citation type="submission" date="2020-02" db="EMBL/GenBank/DDBJ databases">
        <title>Sequencing the genomes of 1000 actinobacteria strains.</title>
        <authorList>
            <person name="Klenk H.-P."/>
        </authorList>
    </citation>
    <scope>NUCLEOTIDE SEQUENCE [LARGE SCALE GENOMIC DNA]</scope>
    <source>
        <strain evidence="5 6">DSM 19609</strain>
    </source>
</reference>
<dbReference type="InterPro" id="IPR036390">
    <property type="entry name" value="WH_DNA-bd_sf"/>
</dbReference>
<accession>A0ABX0SAU2</accession>
<dbReference type="PROSITE" id="PS50949">
    <property type="entry name" value="HTH_GNTR"/>
    <property type="match status" value="1"/>
</dbReference>
<dbReference type="SUPFAM" id="SSF48008">
    <property type="entry name" value="GntR ligand-binding domain-like"/>
    <property type="match status" value="1"/>
</dbReference>
<protein>
    <submittedName>
        <fullName evidence="5">DNA-binding GntR family transcriptional regulator</fullName>
    </submittedName>
</protein>
<dbReference type="Gene3D" id="1.20.120.530">
    <property type="entry name" value="GntR ligand-binding domain-like"/>
    <property type="match status" value="1"/>
</dbReference>